<dbReference type="InterPro" id="IPR015366">
    <property type="entry name" value="S53_propep"/>
</dbReference>
<dbReference type="InterPro" id="IPR030400">
    <property type="entry name" value="Sedolisin_dom"/>
</dbReference>
<dbReference type="InterPro" id="IPR050819">
    <property type="entry name" value="Tripeptidyl-peptidase_I"/>
</dbReference>
<dbReference type="Pfam" id="PF00082">
    <property type="entry name" value="Peptidase_S8"/>
    <property type="match status" value="1"/>
</dbReference>
<dbReference type="EMBL" id="HBNR01065778">
    <property type="protein sequence ID" value="CAE4637609.1"/>
    <property type="molecule type" value="Transcribed_RNA"/>
</dbReference>
<evidence type="ECO:0000256" key="7">
    <source>
        <dbReference type="ARBA" id="ARBA00023529"/>
    </source>
</evidence>
<evidence type="ECO:0000313" key="12">
    <source>
        <dbReference type="EMBL" id="CAE4637609.1"/>
    </source>
</evidence>
<dbReference type="Gene3D" id="3.40.50.200">
    <property type="entry name" value="Peptidase S8/S53 domain"/>
    <property type="match status" value="1"/>
</dbReference>
<name>A0A7S4S9L0_9DINO</name>
<feature type="chain" id="PRO_5031086223" description="subtilisin" evidence="10">
    <location>
        <begin position="23"/>
        <end position="576"/>
    </location>
</feature>
<feature type="binding site" evidence="9">
    <location>
        <position position="523"/>
    </location>
    <ligand>
        <name>Ca(2+)</name>
        <dbReference type="ChEBI" id="CHEBI:29108"/>
    </ligand>
</feature>
<sequence>MAPPCRGVGAALALLAAALAAAQPAAETRVVEGPLAATPRAWRNAGPAERGETLELSFFVRQQGLAELERTLLRVSSPSSPEYGQHLRNEEVQRLTAPRAEHLEAVEAFLRGHGLDPRRATPNGDIVTATASVQVAEELLSTSYSRMVHSSGVEVSRALAGYRLPAQVAAAVDFVAPTTHLPGVHRPKAIDAQRNASGVNLSLFNSPKNLRALYSVGGAEGKAELNKQAVTAFLGQGYGKLSLDIFWRMFCGGIKCSKGAPKLVGDATGGLPGTESMLDIETITGVAGNVESEFWGFSGRSPDNPQNEPFMKWLEKLSSTPDADVPKVFSTSYGEDEGSWSRAAAQRLNVEFQKAGVRGISLLFASGDSGPGCKDHKFVPNGPATSPWVTAVGGTGPGKDWPKPKANAEVAVGLASGGFSNYWPMPDWQKAAVGGYLRQRGLPDKSLGYNTSGRAFPDVAAQATQFFVYAGVPLPGVAGTSCASPAAAGVFSLLNDLRLQQGKSTLGFLNPLIYEKASAFYDVTKGSGRSSCGEWPAKPGWDAVTGLGTPNYEKLAAVVSGLPPGRPAQPSTEIVV</sequence>
<dbReference type="GO" id="GO:0006508">
    <property type="term" value="P:proteolysis"/>
    <property type="evidence" value="ECO:0007669"/>
    <property type="project" value="UniProtKB-KW"/>
</dbReference>
<feature type="active site" description="Charge relay system" evidence="9">
    <location>
        <position position="279"/>
    </location>
</feature>
<keyword evidence="4 9" id="KW-0720">Serine protease</keyword>
<dbReference type="PANTHER" id="PTHR14218:SF15">
    <property type="entry name" value="TRIPEPTIDYL-PEPTIDASE 1"/>
    <property type="match status" value="1"/>
</dbReference>
<dbReference type="InterPro" id="IPR000209">
    <property type="entry name" value="Peptidase_S8/S53_dom"/>
</dbReference>
<keyword evidence="3 9" id="KW-0378">Hydrolase</keyword>
<accession>A0A7S4S9L0</accession>
<dbReference type="AlphaFoldDB" id="A0A7S4S9L0"/>
<comment type="cofactor">
    <cofactor evidence="9">
        <name>Ca(2+)</name>
        <dbReference type="ChEBI" id="CHEBI:29108"/>
    </cofactor>
    <text evidence="9">Binds 1 Ca(2+) ion per subunit.</text>
</comment>
<dbReference type="Pfam" id="PF09286">
    <property type="entry name" value="Pro-kuma_activ"/>
    <property type="match status" value="1"/>
</dbReference>
<dbReference type="CDD" id="cd04056">
    <property type="entry name" value="Peptidases_S53"/>
    <property type="match status" value="1"/>
</dbReference>
<keyword evidence="5 9" id="KW-0106">Calcium</keyword>
<protein>
    <recommendedName>
        <fullName evidence="8">subtilisin</fullName>
        <ecNumber evidence="8">3.4.21.62</ecNumber>
    </recommendedName>
</protein>
<keyword evidence="6" id="KW-0865">Zymogen</keyword>
<dbReference type="SUPFAM" id="SSF52743">
    <property type="entry name" value="Subtilisin-like"/>
    <property type="match status" value="1"/>
</dbReference>
<feature type="binding site" evidence="9">
    <location>
        <position position="522"/>
    </location>
    <ligand>
        <name>Ca(2+)</name>
        <dbReference type="ChEBI" id="CHEBI:29108"/>
    </ligand>
</feature>
<feature type="domain" description="Peptidase S53" evidence="11">
    <location>
        <begin position="204"/>
        <end position="562"/>
    </location>
</feature>
<dbReference type="GO" id="GO:0046872">
    <property type="term" value="F:metal ion binding"/>
    <property type="evidence" value="ECO:0007669"/>
    <property type="project" value="UniProtKB-UniRule"/>
</dbReference>
<keyword evidence="10" id="KW-0732">Signal</keyword>
<evidence type="ECO:0000256" key="1">
    <source>
        <dbReference type="ARBA" id="ARBA00022670"/>
    </source>
</evidence>
<comment type="catalytic activity">
    <reaction evidence="7">
        <text>Hydrolysis of proteins with broad specificity for peptide bonds, and a preference for a large uncharged residue in P1. Hydrolyzes peptide amides.</text>
        <dbReference type="EC" id="3.4.21.62"/>
    </reaction>
</comment>
<feature type="binding site" evidence="9">
    <location>
        <position position="540"/>
    </location>
    <ligand>
        <name>Ca(2+)</name>
        <dbReference type="ChEBI" id="CHEBI:29108"/>
    </ligand>
</feature>
<evidence type="ECO:0000256" key="8">
    <source>
        <dbReference type="ARBA" id="ARBA00023619"/>
    </source>
</evidence>
<keyword evidence="1 9" id="KW-0645">Protease</keyword>
<dbReference type="PANTHER" id="PTHR14218">
    <property type="entry name" value="PROTEASE S8 TRIPEPTIDYL PEPTIDASE I CLN2"/>
    <property type="match status" value="1"/>
</dbReference>
<evidence type="ECO:0000259" key="11">
    <source>
        <dbReference type="PROSITE" id="PS51695"/>
    </source>
</evidence>
<evidence type="ECO:0000256" key="5">
    <source>
        <dbReference type="ARBA" id="ARBA00022837"/>
    </source>
</evidence>
<dbReference type="CDD" id="cd11377">
    <property type="entry name" value="Pro-peptidase_S53"/>
    <property type="match status" value="1"/>
</dbReference>
<dbReference type="EC" id="3.4.21.62" evidence="8"/>
<dbReference type="InterPro" id="IPR023828">
    <property type="entry name" value="Peptidase_S8_Ser-AS"/>
</dbReference>
<feature type="active site" description="Charge relay system" evidence="9">
    <location>
        <position position="481"/>
    </location>
</feature>
<evidence type="ECO:0000256" key="9">
    <source>
        <dbReference type="PROSITE-ProRule" id="PRU01032"/>
    </source>
</evidence>
<reference evidence="12" key="1">
    <citation type="submission" date="2021-01" db="EMBL/GenBank/DDBJ databases">
        <authorList>
            <person name="Corre E."/>
            <person name="Pelletier E."/>
            <person name="Niang G."/>
            <person name="Scheremetjew M."/>
            <person name="Finn R."/>
            <person name="Kale V."/>
            <person name="Holt S."/>
            <person name="Cochrane G."/>
            <person name="Meng A."/>
            <person name="Brown T."/>
            <person name="Cohen L."/>
        </authorList>
    </citation>
    <scope>NUCLEOTIDE SEQUENCE</scope>
    <source>
        <strain evidence="12">CCMP3105</strain>
    </source>
</reference>
<evidence type="ECO:0000256" key="10">
    <source>
        <dbReference type="SAM" id="SignalP"/>
    </source>
</evidence>
<dbReference type="PROSITE" id="PS51695">
    <property type="entry name" value="SEDOLISIN"/>
    <property type="match status" value="1"/>
</dbReference>
<gene>
    <name evidence="12" type="ORF">AMON00008_LOCUS46466</name>
</gene>
<dbReference type="PROSITE" id="PS00138">
    <property type="entry name" value="SUBTILASE_SER"/>
    <property type="match status" value="1"/>
</dbReference>
<evidence type="ECO:0000256" key="6">
    <source>
        <dbReference type="ARBA" id="ARBA00023145"/>
    </source>
</evidence>
<organism evidence="12">
    <name type="scientific">Alexandrium monilatum</name>
    <dbReference type="NCBI Taxonomy" id="311494"/>
    <lineage>
        <taxon>Eukaryota</taxon>
        <taxon>Sar</taxon>
        <taxon>Alveolata</taxon>
        <taxon>Dinophyceae</taxon>
        <taxon>Gonyaulacales</taxon>
        <taxon>Pyrocystaceae</taxon>
        <taxon>Alexandrium</taxon>
    </lineage>
</organism>
<dbReference type="InterPro" id="IPR036852">
    <property type="entry name" value="Peptidase_S8/S53_dom_sf"/>
</dbReference>
<evidence type="ECO:0000256" key="4">
    <source>
        <dbReference type="ARBA" id="ARBA00022825"/>
    </source>
</evidence>
<keyword evidence="2 9" id="KW-0479">Metal-binding</keyword>
<dbReference type="GO" id="GO:0004252">
    <property type="term" value="F:serine-type endopeptidase activity"/>
    <property type="evidence" value="ECO:0007669"/>
    <property type="project" value="UniProtKB-UniRule"/>
</dbReference>
<proteinExistence type="predicted"/>
<evidence type="ECO:0000256" key="2">
    <source>
        <dbReference type="ARBA" id="ARBA00022723"/>
    </source>
</evidence>
<dbReference type="SMART" id="SM00944">
    <property type="entry name" value="Pro-kuma_activ"/>
    <property type="match status" value="1"/>
</dbReference>
<feature type="signal peptide" evidence="10">
    <location>
        <begin position="1"/>
        <end position="22"/>
    </location>
</feature>
<dbReference type="SUPFAM" id="SSF54897">
    <property type="entry name" value="Protease propeptides/inhibitors"/>
    <property type="match status" value="1"/>
</dbReference>
<dbReference type="GO" id="GO:0008240">
    <property type="term" value="F:tripeptidyl-peptidase activity"/>
    <property type="evidence" value="ECO:0007669"/>
    <property type="project" value="TreeGrafter"/>
</dbReference>
<feature type="binding site" evidence="9">
    <location>
        <position position="542"/>
    </location>
    <ligand>
        <name>Ca(2+)</name>
        <dbReference type="ChEBI" id="CHEBI:29108"/>
    </ligand>
</feature>
<evidence type="ECO:0000256" key="3">
    <source>
        <dbReference type="ARBA" id="ARBA00022801"/>
    </source>
</evidence>
<feature type="active site" description="Charge relay system" evidence="9">
    <location>
        <position position="275"/>
    </location>
</feature>